<protein>
    <submittedName>
        <fullName evidence="2">Uncharacterized protein</fullName>
    </submittedName>
</protein>
<keyword evidence="1" id="KW-0812">Transmembrane</keyword>
<accession>A0A919SGX9</accession>
<dbReference type="Proteomes" id="UP000681340">
    <property type="component" value="Unassembled WGS sequence"/>
</dbReference>
<organism evidence="2 3">
    <name type="scientific">Actinoplanes auranticolor</name>
    <dbReference type="NCBI Taxonomy" id="47988"/>
    <lineage>
        <taxon>Bacteria</taxon>
        <taxon>Bacillati</taxon>
        <taxon>Actinomycetota</taxon>
        <taxon>Actinomycetes</taxon>
        <taxon>Micromonosporales</taxon>
        <taxon>Micromonosporaceae</taxon>
        <taxon>Actinoplanes</taxon>
    </lineage>
</organism>
<feature type="transmembrane region" description="Helical" evidence="1">
    <location>
        <begin position="301"/>
        <end position="319"/>
    </location>
</feature>
<keyword evidence="1" id="KW-1133">Transmembrane helix</keyword>
<proteinExistence type="predicted"/>
<evidence type="ECO:0000313" key="3">
    <source>
        <dbReference type="Proteomes" id="UP000681340"/>
    </source>
</evidence>
<dbReference type="EMBL" id="BOQL01000042">
    <property type="protein sequence ID" value="GIM72525.1"/>
    <property type="molecule type" value="Genomic_DNA"/>
</dbReference>
<reference evidence="2" key="1">
    <citation type="submission" date="2021-03" db="EMBL/GenBank/DDBJ databases">
        <title>Whole genome shotgun sequence of Actinoplanes auranticolor NBRC 12245.</title>
        <authorList>
            <person name="Komaki H."/>
            <person name="Tamura T."/>
        </authorList>
    </citation>
    <scope>NUCLEOTIDE SEQUENCE</scope>
    <source>
        <strain evidence="2">NBRC 12245</strain>
    </source>
</reference>
<feature type="transmembrane region" description="Helical" evidence="1">
    <location>
        <begin position="167"/>
        <end position="187"/>
    </location>
</feature>
<evidence type="ECO:0000313" key="2">
    <source>
        <dbReference type="EMBL" id="GIM72525.1"/>
    </source>
</evidence>
<comment type="caution">
    <text evidence="2">The sequence shown here is derived from an EMBL/GenBank/DDBJ whole genome shotgun (WGS) entry which is preliminary data.</text>
</comment>
<feature type="transmembrane region" description="Helical" evidence="1">
    <location>
        <begin position="208"/>
        <end position="229"/>
    </location>
</feature>
<feature type="transmembrane region" description="Helical" evidence="1">
    <location>
        <begin position="122"/>
        <end position="147"/>
    </location>
</feature>
<keyword evidence="3" id="KW-1185">Reference proteome</keyword>
<name>A0A919SGX9_9ACTN</name>
<feature type="transmembrane region" description="Helical" evidence="1">
    <location>
        <begin position="263"/>
        <end position="281"/>
    </location>
</feature>
<keyword evidence="1" id="KW-0472">Membrane</keyword>
<dbReference type="RefSeq" id="WP_212991091.1">
    <property type="nucleotide sequence ID" value="NZ_BAABEA010000002.1"/>
</dbReference>
<dbReference type="AlphaFoldDB" id="A0A919SGX9"/>
<feature type="transmembrane region" description="Helical" evidence="1">
    <location>
        <begin position="235"/>
        <end position="256"/>
    </location>
</feature>
<evidence type="ECO:0000256" key="1">
    <source>
        <dbReference type="SAM" id="Phobius"/>
    </source>
</evidence>
<sequence length="333" mass="35212">MTSEAMLERRYRQLLRLYPREHRREYEEEMIGVLLAGVAPGRTRPGPREVLDLVTSALTVRWSRRAHSSGDGHRAARAVQLFGAILLLAVSLRRVVMGEVAALRYADFVPHVAAHELVRPGAWALVLLLVLAGWRWAAVPAALAGLIAEVPPLALYRDTPARVLDVYWILVAAAVVTLAGLLVATAGRGRPAGEGRLPRGTAAVVSGGLLVVAGGAGSVLVGGSGLLLGGRLVPFPVLALYAVAGLLVVVGVLRLPPPVVRRVVVAAVPVVVAWPLIRVGFGDLVATNMRSAEPALLGPVQWTALAVVPLAATWVAATLNRRFERSRTGSPSV</sequence>
<gene>
    <name evidence="2" type="ORF">Aau02nite_51420</name>
</gene>